<feature type="transmembrane region" description="Helical" evidence="1">
    <location>
        <begin position="36"/>
        <end position="56"/>
    </location>
</feature>
<reference evidence="4" key="1">
    <citation type="journal article" date="2019" name="Int. J. Syst. Evol. Microbiol.">
        <title>The Global Catalogue of Microorganisms (GCM) 10K type strain sequencing project: providing services to taxonomists for standard genome sequencing and annotation.</title>
        <authorList>
            <consortium name="The Broad Institute Genomics Platform"/>
            <consortium name="The Broad Institute Genome Sequencing Center for Infectious Disease"/>
            <person name="Wu L."/>
            <person name="Ma J."/>
        </authorList>
    </citation>
    <scope>NUCLEOTIDE SEQUENCE [LARGE SCALE GENOMIC DNA]</scope>
    <source>
        <strain evidence="4">KCTC 42447</strain>
    </source>
</reference>
<keyword evidence="1" id="KW-0812">Transmembrane</keyword>
<evidence type="ECO:0000313" key="4">
    <source>
        <dbReference type="Proteomes" id="UP001595630"/>
    </source>
</evidence>
<proteinExistence type="predicted"/>
<evidence type="ECO:0000313" key="3">
    <source>
        <dbReference type="EMBL" id="MFC3606317.1"/>
    </source>
</evidence>
<comment type="caution">
    <text evidence="3">The sequence shown here is derived from an EMBL/GenBank/DDBJ whole genome shotgun (WGS) entry which is preliminary data.</text>
</comment>
<dbReference type="SUPFAM" id="SSF53300">
    <property type="entry name" value="vWA-like"/>
    <property type="match status" value="1"/>
</dbReference>
<dbReference type="InterPro" id="IPR036465">
    <property type="entry name" value="vWFA_dom_sf"/>
</dbReference>
<evidence type="ECO:0000259" key="2">
    <source>
        <dbReference type="Pfam" id="PF01882"/>
    </source>
</evidence>
<sequence length="440" mass="49648">MTPGRALLAVAGGLLLSALLLGISRLLYAPADWLATLWWSLLLGAAGIALLDALRLRRQPSPEIKRQLPGEAPVGRWQEVRLELRHGSRVRVQVFDHAPASLQVDSLPVAVRLAPGETATLSYLFCATERGLFHFEHCEVQLPSPWRLWHSRRLLTLPGDIRIYPDFSRLHGARLMAVENWLGGLGIRQRPRRGPGQEFRQLREYRDGDTLRQVDWKATARVRHPIVREYQDERDQRILFLLDGGRRMRSQDGGKSHFDHSLEACLLLSHVALRQGDAVGLSTFATEQPRFVAPGKGPAQLTSLLDAMYDLRSSRAQADYSSAAATLLARQRRRALVIVLTNLRDEDDDELDAALAHLSQRHRVLLVSLREEFVDHLAQTPITGLDEALDYCGLVDYRAARQRLHRRLTARGLPLLDARPRELAPLLIERYLALKRAGSF</sequence>
<gene>
    <name evidence="3" type="ORF">ACFOMF_00750</name>
</gene>
<dbReference type="InterPro" id="IPR002881">
    <property type="entry name" value="DUF58"/>
</dbReference>
<organism evidence="3 4">
    <name type="scientific">Stutzerimonas tarimensis</name>
    <dbReference type="NCBI Taxonomy" id="1507735"/>
    <lineage>
        <taxon>Bacteria</taxon>
        <taxon>Pseudomonadati</taxon>
        <taxon>Pseudomonadota</taxon>
        <taxon>Gammaproteobacteria</taxon>
        <taxon>Pseudomonadales</taxon>
        <taxon>Pseudomonadaceae</taxon>
        <taxon>Stutzerimonas</taxon>
    </lineage>
</organism>
<feature type="domain" description="DUF58" evidence="2">
    <location>
        <begin position="202"/>
        <end position="372"/>
    </location>
</feature>
<evidence type="ECO:0000256" key="1">
    <source>
        <dbReference type="SAM" id="Phobius"/>
    </source>
</evidence>
<protein>
    <submittedName>
        <fullName evidence="3">DUF58 domain-containing protein</fullName>
    </submittedName>
</protein>
<name>A0ABV7T1A6_9GAMM</name>
<keyword evidence="1" id="KW-1133">Transmembrane helix</keyword>
<keyword evidence="1" id="KW-0472">Membrane</keyword>
<dbReference type="RefSeq" id="WP_386360254.1">
    <property type="nucleotide sequence ID" value="NZ_JBHRXZ010000001.1"/>
</dbReference>
<keyword evidence="4" id="KW-1185">Reference proteome</keyword>
<dbReference type="EMBL" id="JBHRXZ010000001">
    <property type="protein sequence ID" value="MFC3606317.1"/>
    <property type="molecule type" value="Genomic_DNA"/>
</dbReference>
<dbReference type="Proteomes" id="UP001595630">
    <property type="component" value="Unassembled WGS sequence"/>
</dbReference>
<dbReference type="Gene3D" id="3.40.50.410">
    <property type="entry name" value="von Willebrand factor, type A domain"/>
    <property type="match status" value="1"/>
</dbReference>
<dbReference type="PANTHER" id="PTHR33608">
    <property type="entry name" value="BLL2464 PROTEIN"/>
    <property type="match status" value="1"/>
</dbReference>
<accession>A0ABV7T1A6</accession>
<dbReference type="Pfam" id="PF01882">
    <property type="entry name" value="DUF58"/>
    <property type="match status" value="1"/>
</dbReference>
<dbReference type="PANTHER" id="PTHR33608:SF3">
    <property type="entry name" value="SLR2013 PROTEIN"/>
    <property type="match status" value="1"/>
</dbReference>